<evidence type="ECO:0000313" key="2">
    <source>
        <dbReference type="Proteomes" id="UP000790347"/>
    </source>
</evidence>
<protein>
    <submittedName>
        <fullName evidence="1">Uncharacterized protein</fullName>
    </submittedName>
</protein>
<accession>A0A922HHJ2</accession>
<name>A0A922HHJ2_DERFA</name>
<gene>
    <name evidence="1" type="ORF">DERF_014235</name>
</gene>
<evidence type="ECO:0000313" key="1">
    <source>
        <dbReference type="EMBL" id="KAH9493494.1"/>
    </source>
</evidence>
<organism evidence="1 2">
    <name type="scientific">Dermatophagoides farinae</name>
    <name type="common">American house dust mite</name>
    <dbReference type="NCBI Taxonomy" id="6954"/>
    <lineage>
        <taxon>Eukaryota</taxon>
        <taxon>Metazoa</taxon>
        <taxon>Ecdysozoa</taxon>
        <taxon>Arthropoda</taxon>
        <taxon>Chelicerata</taxon>
        <taxon>Arachnida</taxon>
        <taxon>Acari</taxon>
        <taxon>Acariformes</taxon>
        <taxon>Sarcoptiformes</taxon>
        <taxon>Astigmata</taxon>
        <taxon>Psoroptidia</taxon>
        <taxon>Analgoidea</taxon>
        <taxon>Pyroglyphidae</taxon>
        <taxon>Dermatophagoidinae</taxon>
        <taxon>Dermatophagoides</taxon>
    </lineage>
</organism>
<reference evidence="1" key="1">
    <citation type="submission" date="2013-05" db="EMBL/GenBank/DDBJ databases">
        <authorList>
            <person name="Yim A.K.Y."/>
            <person name="Chan T.F."/>
            <person name="Ji K.M."/>
            <person name="Liu X.Y."/>
            <person name="Zhou J.W."/>
            <person name="Li R.Q."/>
            <person name="Yang K.Y."/>
            <person name="Li J."/>
            <person name="Li M."/>
            <person name="Law P.T.W."/>
            <person name="Wu Y.L."/>
            <person name="Cai Z.L."/>
            <person name="Qin H."/>
            <person name="Bao Y."/>
            <person name="Leung R.K.K."/>
            <person name="Ng P.K.S."/>
            <person name="Zou J."/>
            <person name="Zhong X.J."/>
            <person name="Ran P.X."/>
            <person name="Zhong N.S."/>
            <person name="Liu Z.G."/>
            <person name="Tsui S.K.W."/>
        </authorList>
    </citation>
    <scope>NUCLEOTIDE SEQUENCE</scope>
    <source>
        <strain evidence="1">Derf</strain>
        <tissue evidence="1">Whole organism</tissue>
    </source>
</reference>
<comment type="caution">
    <text evidence="1">The sequence shown here is derived from an EMBL/GenBank/DDBJ whole genome shotgun (WGS) entry which is preliminary data.</text>
</comment>
<dbReference type="Proteomes" id="UP000790347">
    <property type="component" value="Unassembled WGS sequence"/>
</dbReference>
<dbReference type="EMBL" id="ASGP02000008">
    <property type="protein sequence ID" value="KAH9493494.1"/>
    <property type="molecule type" value="Genomic_DNA"/>
</dbReference>
<proteinExistence type="predicted"/>
<sequence>MCTWLVQYCYIHCHTTPMTTKTWPSTTGTGLARRIFWPDFDLPTDISSVCLHARPPDEHRESITDQRIQTVGNDTGQTTFARTGKIRLQCTGTCILSGTNISMVGPHVREYRIKMRIAFNHFEFGKNSRLDHLFS</sequence>
<keyword evidence="2" id="KW-1185">Reference proteome</keyword>
<reference evidence="1" key="2">
    <citation type="journal article" date="2022" name="Res Sq">
        <title>Comparative Genomics Reveals Insights into the Divergent Evolution of Astigmatic Mites and Household Pest Adaptations.</title>
        <authorList>
            <person name="Xiong Q."/>
            <person name="Wan A.T.-Y."/>
            <person name="Liu X.-Y."/>
            <person name="Fung C.S.-H."/>
            <person name="Xiao X."/>
            <person name="Malainual N."/>
            <person name="Hou J."/>
            <person name="Wang L."/>
            <person name="Wang M."/>
            <person name="Yang K."/>
            <person name="Cui Y."/>
            <person name="Leung E."/>
            <person name="Nong W."/>
            <person name="Shin S.-K."/>
            <person name="Au S."/>
            <person name="Jeong K.Y."/>
            <person name="Chew F.T."/>
            <person name="Hui J."/>
            <person name="Leung T.F."/>
            <person name="Tungtrongchitr A."/>
            <person name="Zhong N."/>
            <person name="Liu Z."/>
            <person name="Tsui S."/>
        </authorList>
    </citation>
    <scope>NUCLEOTIDE SEQUENCE</scope>
    <source>
        <strain evidence="1">Derf</strain>
        <tissue evidence="1">Whole organism</tissue>
    </source>
</reference>
<dbReference type="AlphaFoldDB" id="A0A922HHJ2"/>